<dbReference type="KEGG" id="ddu:GF1_18770"/>
<accession>A0A915UA07</accession>
<gene>
    <name evidence="16" type="ORF">GF1_18770</name>
</gene>
<dbReference type="InterPro" id="IPR005467">
    <property type="entry name" value="His_kinase_dom"/>
</dbReference>
<dbReference type="Proteomes" id="UP001063350">
    <property type="component" value="Chromosome"/>
</dbReference>
<proteinExistence type="predicted"/>
<dbReference type="InterPro" id="IPR003661">
    <property type="entry name" value="HisK_dim/P_dom"/>
</dbReference>
<dbReference type="InterPro" id="IPR003660">
    <property type="entry name" value="HAMP_dom"/>
</dbReference>
<keyword evidence="8" id="KW-0547">Nucleotide-binding</keyword>
<feature type="domain" description="HAMP" evidence="15">
    <location>
        <begin position="163"/>
        <end position="216"/>
    </location>
</feature>
<keyword evidence="17" id="KW-1185">Reference proteome</keyword>
<evidence type="ECO:0000256" key="1">
    <source>
        <dbReference type="ARBA" id="ARBA00000085"/>
    </source>
</evidence>
<evidence type="ECO:0000256" key="2">
    <source>
        <dbReference type="ARBA" id="ARBA00004236"/>
    </source>
</evidence>
<dbReference type="InterPro" id="IPR003594">
    <property type="entry name" value="HATPase_dom"/>
</dbReference>
<evidence type="ECO:0000256" key="9">
    <source>
        <dbReference type="ARBA" id="ARBA00022777"/>
    </source>
</evidence>
<protein>
    <recommendedName>
        <fullName evidence="3">histidine kinase</fullName>
        <ecNumber evidence="3">2.7.13.3</ecNumber>
    </recommendedName>
</protein>
<comment type="subcellular location">
    <subcellularLocation>
        <location evidence="2">Cell membrane</location>
    </subcellularLocation>
</comment>
<dbReference type="GO" id="GO:0000155">
    <property type="term" value="F:phosphorelay sensor kinase activity"/>
    <property type="evidence" value="ECO:0007669"/>
    <property type="project" value="InterPro"/>
</dbReference>
<dbReference type="SUPFAM" id="SSF55874">
    <property type="entry name" value="ATPase domain of HSP90 chaperone/DNA topoisomerase II/histidine kinase"/>
    <property type="match status" value="1"/>
</dbReference>
<dbReference type="PRINTS" id="PR00344">
    <property type="entry name" value="BCTRLSENSOR"/>
</dbReference>
<dbReference type="PROSITE" id="PS50109">
    <property type="entry name" value="HIS_KIN"/>
    <property type="match status" value="1"/>
</dbReference>
<dbReference type="InterPro" id="IPR036097">
    <property type="entry name" value="HisK_dim/P_sf"/>
</dbReference>
<sequence>MLSLAAFLLVYTQIANSLRDRTEARLHAKIREFAQTRKDRGLAGLQEEFALEAEATGRERVFYRLLDPDGKQVAASDLTGWQGLDTFVPVVPETGEELKRLQLPGRQFSVKIITARLDDGFLLQTGLALDDNDRVLETCRETFSTAFLLILGAGGIGAWLIARKAMGGVRQVTEAAARIARGDLDQPIQSGNRGEEIEALAAMFNTMQEQIASLIGELRMVINNVAHDLRLPITRIRGVAETTLTRDSDTVAYQDMAVTVIEESDRLVGQINTILELAEIDAGVTELPMDDIDLAQVVGLAADLYQPAAEENGIQLILHAPSETITVSGNLHALQRLLANLLDNAIKFTPAGGKITISLTTEADKALLSVSDSGPGISSGDLERIFDRFYRADTSRSTPGNGLGLALVKTIVKAHHGTITVRSQAGAGSCFVVTLPRNN</sequence>
<evidence type="ECO:0000256" key="13">
    <source>
        <dbReference type="ARBA" id="ARBA00023136"/>
    </source>
</evidence>
<keyword evidence="7" id="KW-0812">Transmembrane</keyword>
<keyword evidence="10" id="KW-0067">ATP-binding</keyword>
<dbReference type="InterPro" id="IPR036890">
    <property type="entry name" value="HATPase_C_sf"/>
</dbReference>
<dbReference type="EMBL" id="AP024233">
    <property type="protein sequence ID" value="BCO09501.1"/>
    <property type="molecule type" value="Genomic_DNA"/>
</dbReference>
<dbReference type="RefSeq" id="WP_267926249.1">
    <property type="nucleotide sequence ID" value="NZ_AP024233.1"/>
</dbReference>
<keyword evidence="11" id="KW-1133">Transmembrane helix</keyword>
<dbReference type="CDD" id="cd06225">
    <property type="entry name" value="HAMP"/>
    <property type="match status" value="1"/>
</dbReference>
<evidence type="ECO:0000256" key="8">
    <source>
        <dbReference type="ARBA" id="ARBA00022741"/>
    </source>
</evidence>
<dbReference type="PANTHER" id="PTHR45436:SF8">
    <property type="entry name" value="HISTIDINE KINASE"/>
    <property type="match status" value="1"/>
</dbReference>
<evidence type="ECO:0000259" key="14">
    <source>
        <dbReference type="PROSITE" id="PS50109"/>
    </source>
</evidence>
<dbReference type="GO" id="GO:0005524">
    <property type="term" value="F:ATP binding"/>
    <property type="evidence" value="ECO:0007669"/>
    <property type="project" value="UniProtKB-KW"/>
</dbReference>
<evidence type="ECO:0000256" key="5">
    <source>
        <dbReference type="ARBA" id="ARBA00022553"/>
    </source>
</evidence>
<dbReference type="SMART" id="SM00304">
    <property type="entry name" value="HAMP"/>
    <property type="match status" value="1"/>
</dbReference>
<dbReference type="SMART" id="SM00387">
    <property type="entry name" value="HATPase_c"/>
    <property type="match status" value="1"/>
</dbReference>
<keyword evidence="13" id="KW-0472">Membrane</keyword>
<dbReference type="Pfam" id="PF00672">
    <property type="entry name" value="HAMP"/>
    <property type="match status" value="1"/>
</dbReference>
<dbReference type="Gene3D" id="1.10.287.130">
    <property type="match status" value="1"/>
</dbReference>
<dbReference type="AlphaFoldDB" id="A0A915UA07"/>
<keyword evidence="5" id="KW-0597">Phosphoprotein</keyword>
<dbReference type="CDD" id="cd00075">
    <property type="entry name" value="HATPase"/>
    <property type="match status" value="1"/>
</dbReference>
<evidence type="ECO:0000313" key="17">
    <source>
        <dbReference type="Proteomes" id="UP001063350"/>
    </source>
</evidence>
<feature type="domain" description="Histidine kinase" evidence="14">
    <location>
        <begin position="224"/>
        <end position="439"/>
    </location>
</feature>
<dbReference type="Gene3D" id="6.10.340.10">
    <property type="match status" value="1"/>
</dbReference>
<name>A0A915UA07_9BACT</name>
<evidence type="ECO:0000256" key="6">
    <source>
        <dbReference type="ARBA" id="ARBA00022679"/>
    </source>
</evidence>
<evidence type="ECO:0000256" key="11">
    <source>
        <dbReference type="ARBA" id="ARBA00022989"/>
    </source>
</evidence>
<reference evidence="16" key="1">
    <citation type="submission" date="2020-12" db="EMBL/GenBank/DDBJ databases">
        <title>Desulfobium dissulfuricans gen. nov., sp. nov., a novel mesophilic, sulfate-reducing bacterium isolated from a deep-sea hydrothermal vent.</title>
        <authorList>
            <person name="Hashimoto Y."/>
            <person name="Tame A."/>
            <person name="Sawayama S."/>
            <person name="Miyazaki J."/>
            <person name="Takai K."/>
            <person name="Nakagawa S."/>
        </authorList>
    </citation>
    <scope>NUCLEOTIDE SEQUENCE</scope>
    <source>
        <strain evidence="16">GF1</strain>
    </source>
</reference>
<dbReference type="PANTHER" id="PTHR45436">
    <property type="entry name" value="SENSOR HISTIDINE KINASE YKOH"/>
    <property type="match status" value="1"/>
</dbReference>
<dbReference type="SMART" id="SM00388">
    <property type="entry name" value="HisKA"/>
    <property type="match status" value="1"/>
</dbReference>
<dbReference type="EC" id="2.7.13.3" evidence="3"/>
<dbReference type="Pfam" id="PF02518">
    <property type="entry name" value="HATPase_c"/>
    <property type="match status" value="1"/>
</dbReference>
<dbReference type="GO" id="GO:0005886">
    <property type="term" value="C:plasma membrane"/>
    <property type="evidence" value="ECO:0007669"/>
    <property type="project" value="UniProtKB-SubCell"/>
</dbReference>
<evidence type="ECO:0000256" key="10">
    <source>
        <dbReference type="ARBA" id="ARBA00022840"/>
    </source>
</evidence>
<evidence type="ECO:0000256" key="4">
    <source>
        <dbReference type="ARBA" id="ARBA00022475"/>
    </source>
</evidence>
<comment type="catalytic activity">
    <reaction evidence="1">
        <text>ATP + protein L-histidine = ADP + protein N-phospho-L-histidine.</text>
        <dbReference type="EC" id="2.7.13.3"/>
    </reaction>
</comment>
<evidence type="ECO:0000313" key="16">
    <source>
        <dbReference type="EMBL" id="BCO09501.1"/>
    </source>
</evidence>
<dbReference type="FunFam" id="3.30.565.10:FF:000023">
    <property type="entry name" value="PAS domain-containing sensor histidine kinase"/>
    <property type="match status" value="1"/>
</dbReference>
<keyword evidence="4" id="KW-1003">Cell membrane</keyword>
<dbReference type="InterPro" id="IPR004358">
    <property type="entry name" value="Sig_transdc_His_kin-like_C"/>
</dbReference>
<keyword evidence="6" id="KW-0808">Transferase</keyword>
<organism evidence="16 17">
    <name type="scientific">Desulfolithobacter dissulfuricans</name>
    <dbReference type="NCBI Taxonomy" id="2795293"/>
    <lineage>
        <taxon>Bacteria</taxon>
        <taxon>Pseudomonadati</taxon>
        <taxon>Thermodesulfobacteriota</taxon>
        <taxon>Desulfobulbia</taxon>
        <taxon>Desulfobulbales</taxon>
        <taxon>Desulfobulbaceae</taxon>
        <taxon>Desulfolithobacter</taxon>
    </lineage>
</organism>
<dbReference type="SUPFAM" id="SSF158472">
    <property type="entry name" value="HAMP domain-like"/>
    <property type="match status" value="1"/>
</dbReference>
<dbReference type="SUPFAM" id="SSF47384">
    <property type="entry name" value="Homodimeric domain of signal transducing histidine kinase"/>
    <property type="match status" value="1"/>
</dbReference>
<dbReference type="CDD" id="cd00082">
    <property type="entry name" value="HisKA"/>
    <property type="match status" value="1"/>
</dbReference>
<dbReference type="Gene3D" id="3.30.565.10">
    <property type="entry name" value="Histidine kinase-like ATPase, C-terminal domain"/>
    <property type="match status" value="1"/>
</dbReference>
<keyword evidence="9 16" id="KW-0418">Kinase</keyword>
<dbReference type="PROSITE" id="PS50885">
    <property type="entry name" value="HAMP"/>
    <property type="match status" value="1"/>
</dbReference>
<dbReference type="Pfam" id="PF00512">
    <property type="entry name" value="HisKA"/>
    <property type="match status" value="1"/>
</dbReference>
<evidence type="ECO:0000256" key="12">
    <source>
        <dbReference type="ARBA" id="ARBA00023012"/>
    </source>
</evidence>
<evidence type="ECO:0000256" key="7">
    <source>
        <dbReference type="ARBA" id="ARBA00022692"/>
    </source>
</evidence>
<keyword evidence="12" id="KW-0902">Two-component regulatory system</keyword>
<evidence type="ECO:0000256" key="3">
    <source>
        <dbReference type="ARBA" id="ARBA00012438"/>
    </source>
</evidence>
<evidence type="ECO:0000259" key="15">
    <source>
        <dbReference type="PROSITE" id="PS50885"/>
    </source>
</evidence>
<dbReference type="InterPro" id="IPR050428">
    <property type="entry name" value="TCS_sensor_his_kinase"/>
</dbReference>